<dbReference type="GO" id="GO:0071277">
    <property type="term" value="P:cellular response to calcium ion"/>
    <property type="evidence" value="ECO:0007669"/>
    <property type="project" value="TreeGrafter"/>
</dbReference>
<dbReference type="CDD" id="cd01459">
    <property type="entry name" value="vWA_copine_like"/>
    <property type="match status" value="1"/>
</dbReference>
<comment type="similarity">
    <text evidence="1">Belongs to the copine family.</text>
</comment>
<sequence length="465" mass="51952">MQLSVILSFAKFGRTEVIDNTRNPDFVRKFVLDFFFEEKQNLRFDVYNVDSRSCNISKHDFLGQTFCTLGEIIGSTGGRLERTLSGIPGKKCGVIILTAEELSNCRDIATMQLCANKLDKKDFFGKSDPFLVFYRSNEDGTTVKVDVYDWDRDGSHDFIGEFTTSYRELSRGQNQFNVYEVRHNMEMVTLLSFKVESEYTFVDFIRGGTQLNFTVAIDFTASNGNPSQPTSLHYMSPYQMNAYAMALKAVGEIIQDYDSDKLFPAYGFGAKLPPDGKISHAFPLNGDNDNPNCVGIEGVLETYFQSLRAVQLYGPTNFAPVINKVANCAAEITDGSQYFVLLMITDGVISDMVQTKEAVVNAASLPLSIIIVGVGPAEFDAMEELDGDEVRVSSRGRLAERDIVQFVPFRDYIDRSGNQVLSMARLAKDVLAEIPDQLLSFMKSRGIEPRPALSSSPLPQLHRHI</sequence>
<dbReference type="CDD" id="cd04048">
    <property type="entry name" value="C2A_Copine"/>
    <property type="match status" value="1"/>
</dbReference>
<dbReference type="PANTHER" id="PTHR10857:SF112">
    <property type="entry name" value="COPINE-9"/>
    <property type="match status" value="1"/>
</dbReference>
<evidence type="ECO:0000256" key="1">
    <source>
        <dbReference type="ARBA" id="ARBA00009048"/>
    </source>
</evidence>
<feature type="domain" description="C2" evidence="3">
    <location>
        <begin position="1"/>
        <end position="84"/>
    </location>
</feature>
<dbReference type="InterPro" id="IPR000008">
    <property type="entry name" value="C2_dom"/>
</dbReference>
<dbReference type="InterPro" id="IPR035892">
    <property type="entry name" value="C2_domain_sf"/>
</dbReference>
<dbReference type="PROSITE" id="PS50004">
    <property type="entry name" value="C2"/>
    <property type="match status" value="1"/>
</dbReference>
<reference evidence="4" key="1">
    <citation type="submission" date="2018-05" db="EMBL/GenBank/DDBJ databases">
        <authorList>
            <person name="Datahose"/>
        </authorList>
    </citation>
    <scope>NUCLEOTIDE SEQUENCE</scope>
</reference>
<dbReference type="PANTHER" id="PTHR10857">
    <property type="entry name" value="COPINE"/>
    <property type="match status" value="1"/>
</dbReference>
<keyword evidence="2" id="KW-0677">Repeat</keyword>
<dbReference type="Pfam" id="PF00168">
    <property type="entry name" value="C2"/>
    <property type="match status" value="2"/>
</dbReference>
<gene>
    <name evidence="4" type="primary">CPNE9</name>
</gene>
<dbReference type="SMART" id="SM00327">
    <property type="entry name" value="VWA"/>
    <property type="match status" value="1"/>
</dbReference>
<reference evidence="4" key="3">
    <citation type="submission" date="2025-09" db="UniProtKB">
        <authorList>
            <consortium name="Ensembl"/>
        </authorList>
    </citation>
    <scope>IDENTIFICATION</scope>
</reference>
<dbReference type="GO" id="GO:0005886">
    <property type="term" value="C:plasma membrane"/>
    <property type="evidence" value="ECO:0007669"/>
    <property type="project" value="TreeGrafter"/>
</dbReference>
<dbReference type="CDD" id="cd04047">
    <property type="entry name" value="C2B_Copine"/>
    <property type="match status" value="1"/>
</dbReference>
<evidence type="ECO:0000259" key="3">
    <source>
        <dbReference type="PROSITE" id="PS50004"/>
    </source>
</evidence>
<protein>
    <recommendedName>
        <fullName evidence="3">C2 domain-containing protein</fullName>
    </recommendedName>
</protein>
<dbReference type="InterPro" id="IPR010734">
    <property type="entry name" value="Copine_C"/>
</dbReference>
<dbReference type="GO" id="GO:0005544">
    <property type="term" value="F:calcium-dependent phospholipid binding"/>
    <property type="evidence" value="ECO:0007669"/>
    <property type="project" value="InterPro"/>
</dbReference>
<name>A0AAX7T3X9_ASTCA</name>
<organism evidence="4 5">
    <name type="scientific">Astatotilapia calliptera</name>
    <name type="common">Eastern happy</name>
    <name type="synonym">Chromis callipterus</name>
    <dbReference type="NCBI Taxonomy" id="8154"/>
    <lineage>
        <taxon>Eukaryota</taxon>
        <taxon>Metazoa</taxon>
        <taxon>Chordata</taxon>
        <taxon>Craniata</taxon>
        <taxon>Vertebrata</taxon>
        <taxon>Euteleostomi</taxon>
        <taxon>Actinopterygii</taxon>
        <taxon>Neopterygii</taxon>
        <taxon>Teleostei</taxon>
        <taxon>Neoteleostei</taxon>
        <taxon>Acanthomorphata</taxon>
        <taxon>Ovalentaria</taxon>
        <taxon>Cichlomorphae</taxon>
        <taxon>Cichliformes</taxon>
        <taxon>Cichlidae</taxon>
        <taxon>African cichlids</taxon>
        <taxon>Pseudocrenilabrinae</taxon>
        <taxon>Haplochromini</taxon>
        <taxon>Astatotilapia</taxon>
    </lineage>
</organism>
<dbReference type="InterPro" id="IPR036465">
    <property type="entry name" value="vWFA_dom_sf"/>
</dbReference>
<dbReference type="AlphaFoldDB" id="A0AAX7T3X9"/>
<dbReference type="InterPro" id="IPR037768">
    <property type="entry name" value="C2B_Copine"/>
</dbReference>
<keyword evidence="5" id="KW-1185">Reference proteome</keyword>
<dbReference type="SUPFAM" id="SSF53300">
    <property type="entry name" value="vWA-like"/>
    <property type="match status" value="1"/>
</dbReference>
<evidence type="ECO:0000313" key="4">
    <source>
        <dbReference type="Ensembl" id="ENSACLP00000050905.1"/>
    </source>
</evidence>
<dbReference type="Pfam" id="PF07002">
    <property type="entry name" value="Copine"/>
    <property type="match status" value="1"/>
</dbReference>
<evidence type="ECO:0000313" key="5">
    <source>
        <dbReference type="Proteomes" id="UP000265100"/>
    </source>
</evidence>
<proteinExistence type="inferred from homology"/>
<dbReference type="Proteomes" id="UP000265100">
    <property type="component" value="Chromosome 20"/>
</dbReference>
<dbReference type="InterPro" id="IPR002035">
    <property type="entry name" value="VWF_A"/>
</dbReference>
<dbReference type="GeneTree" id="ENSGT00940000159659"/>
<accession>A0AAX7T3X9</accession>
<dbReference type="Ensembl" id="ENSACLT00000049649.1">
    <property type="protein sequence ID" value="ENSACLP00000050905.1"/>
    <property type="gene ID" value="ENSACLG00000011951.2"/>
</dbReference>
<reference evidence="4" key="2">
    <citation type="submission" date="2025-08" db="UniProtKB">
        <authorList>
            <consortium name="Ensembl"/>
        </authorList>
    </citation>
    <scope>IDENTIFICATION</scope>
</reference>
<dbReference type="InterPro" id="IPR045052">
    <property type="entry name" value="Copine"/>
</dbReference>
<dbReference type="SUPFAM" id="SSF49562">
    <property type="entry name" value="C2 domain (Calcium/lipid-binding domain, CaLB)"/>
    <property type="match status" value="2"/>
</dbReference>
<dbReference type="Gene3D" id="2.60.40.150">
    <property type="entry name" value="C2 domain"/>
    <property type="match status" value="2"/>
</dbReference>
<evidence type="ECO:0000256" key="2">
    <source>
        <dbReference type="ARBA" id="ARBA00022737"/>
    </source>
</evidence>